<evidence type="ECO:0000256" key="4">
    <source>
        <dbReference type="ARBA" id="ARBA00042703"/>
    </source>
</evidence>
<dbReference type="InterPro" id="IPR029058">
    <property type="entry name" value="AB_hydrolase_fold"/>
</dbReference>
<dbReference type="FunFam" id="3.40.50.1820:FF:000039">
    <property type="entry name" value="Esterase ybfF"/>
    <property type="match status" value="1"/>
</dbReference>
<dbReference type="Pfam" id="PF00561">
    <property type="entry name" value="Abhydrolase_1"/>
    <property type="match status" value="1"/>
</dbReference>
<dbReference type="AlphaFoldDB" id="G1T134"/>
<dbReference type="GeneTree" id="ENSGT00390000015880"/>
<feature type="region of interest" description="Disordered" evidence="14">
    <location>
        <begin position="24"/>
        <end position="72"/>
    </location>
</feature>
<organism evidence="16 17">
    <name type="scientific">Oryctolagus cuniculus</name>
    <name type="common">Rabbit</name>
    <dbReference type="NCBI Taxonomy" id="9986"/>
    <lineage>
        <taxon>Eukaryota</taxon>
        <taxon>Metazoa</taxon>
        <taxon>Chordata</taxon>
        <taxon>Craniata</taxon>
        <taxon>Vertebrata</taxon>
        <taxon>Euteleostomi</taxon>
        <taxon>Mammalia</taxon>
        <taxon>Eutheria</taxon>
        <taxon>Euarchontoglires</taxon>
        <taxon>Glires</taxon>
        <taxon>Lagomorpha</taxon>
        <taxon>Leporidae</taxon>
        <taxon>Oryctolagus</taxon>
    </lineage>
</organism>
<dbReference type="GO" id="GO:0052689">
    <property type="term" value="F:carboxylic ester hydrolase activity"/>
    <property type="evidence" value="ECO:0007669"/>
    <property type="project" value="TreeGrafter"/>
</dbReference>
<keyword evidence="17" id="KW-1185">Reference proteome</keyword>
<evidence type="ECO:0000256" key="9">
    <source>
        <dbReference type="ARBA" id="ARBA00048504"/>
    </source>
</evidence>
<evidence type="ECO:0000256" key="12">
    <source>
        <dbReference type="ARBA" id="ARBA00057995"/>
    </source>
</evidence>
<evidence type="ECO:0000256" key="11">
    <source>
        <dbReference type="ARBA" id="ARBA00048919"/>
    </source>
</evidence>
<dbReference type="HOGENOM" id="CLU_020336_53_0_1"/>
<dbReference type="eggNOG" id="KOG4178">
    <property type="taxonomic scope" value="Eukaryota"/>
</dbReference>
<dbReference type="SMR" id="G1T134"/>
<accession>G1T134</accession>
<dbReference type="GO" id="GO:0016298">
    <property type="term" value="F:lipase activity"/>
    <property type="evidence" value="ECO:0007669"/>
    <property type="project" value="Ensembl"/>
</dbReference>
<sequence>METGGWGNRCWRGPLGAGLRRRRTVPGDYVRPRDRGRSIRSGDGKRRSSSGNWAGLTGRRGGRAWTGSRPRGARRVAAAGMLRWASAWRLPRGALGARSPILSRLPVAPCSSSSSGGGAEPRPLPLSYKLLDGEAALPAIVILHGLLGSKTNFNSIAKALAQQTGRRVLTVDARNHGASPHSPDMSYEAMSQDLQSLLPELGLAPCALIGHSMGGKTAMLLALQRPELVDRLVAVDISPVETTSVSDFKAYLAAMQAVHIPGEVPRSQARKLADQQLSPVVQDTAVRQFLLTNLVEVDGRFVWRVNLDALARHLDNIMAFPPRQDAYPGPTLFLRGGNSQFVHPSHHAEIRRLFPRAVLQTVPDAGHWVHADRPQDFTAAIRGFLA</sequence>
<comment type="catalytic activity">
    <reaction evidence="6">
        <text>a 1,3-diacyl-sn-glycerol + H2O = a 1-acyl-sn-glycerol + a fatty acid + H(+)</text>
        <dbReference type="Rhea" id="RHEA:38503"/>
        <dbReference type="ChEBI" id="CHEBI:15377"/>
        <dbReference type="ChEBI" id="CHEBI:15378"/>
        <dbReference type="ChEBI" id="CHEBI:28868"/>
        <dbReference type="ChEBI" id="CHEBI:64683"/>
        <dbReference type="ChEBI" id="CHEBI:77272"/>
    </reaction>
</comment>
<dbReference type="SUPFAM" id="SSF53474">
    <property type="entry name" value="alpha/beta-Hydrolases"/>
    <property type="match status" value="1"/>
</dbReference>
<dbReference type="PANTHER" id="PTHR46118:SF4">
    <property type="entry name" value="PROTEIN ABHD11"/>
    <property type="match status" value="1"/>
</dbReference>
<evidence type="ECO:0000256" key="10">
    <source>
        <dbReference type="ARBA" id="ARBA00048513"/>
    </source>
</evidence>
<keyword evidence="2" id="KW-0378">Hydrolase</keyword>
<comment type="catalytic activity">
    <reaction evidence="11">
        <text>1-octadecanoyl-2-(5Z,8Z,11Z,14Z-eicosatetraenoyl)-sn-glycerol + H2O = 2-(5Z,8Z,11Z,14Z-eicosatetraenoyl)-glycerol + octadecanoate + H(+)</text>
        <dbReference type="Rhea" id="RHEA:38507"/>
        <dbReference type="ChEBI" id="CHEBI:15377"/>
        <dbReference type="ChEBI" id="CHEBI:15378"/>
        <dbReference type="ChEBI" id="CHEBI:25629"/>
        <dbReference type="ChEBI" id="CHEBI:52392"/>
        <dbReference type="ChEBI" id="CHEBI:75728"/>
    </reaction>
</comment>
<dbReference type="PRINTS" id="PR00111">
    <property type="entry name" value="ABHYDROLASE"/>
</dbReference>
<evidence type="ECO:0000256" key="8">
    <source>
        <dbReference type="ARBA" id="ARBA00048283"/>
    </source>
</evidence>
<protein>
    <recommendedName>
        <fullName evidence="7">sn-1-specific diacylglycerol lipase ABHD11</fullName>
        <ecNumber evidence="3">3.1.1.116</ecNumber>
    </recommendedName>
    <alternativeName>
        <fullName evidence="4">Alpha/beta hydrolase domain-containing protein 11</fullName>
    </alternativeName>
</protein>
<dbReference type="PaxDb" id="9986-ENSOCUP00000009747"/>
<dbReference type="FunCoup" id="G1T134">
    <property type="interactions" value="1104"/>
</dbReference>
<evidence type="ECO:0000256" key="5">
    <source>
        <dbReference type="ARBA" id="ARBA00043667"/>
    </source>
</evidence>
<evidence type="ECO:0000256" key="1">
    <source>
        <dbReference type="ARBA" id="ARBA00008645"/>
    </source>
</evidence>
<feature type="domain" description="AB hydrolase-1" evidence="15">
    <location>
        <begin position="138"/>
        <end position="374"/>
    </location>
</feature>
<comment type="similarity">
    <text evidence="1">Belongs to the AB hydrolase superfamily.</text>
</comment>
<comment type="catalytic activity">
    <reaction evidence="10">
        <text>1-octadecanoyl-2-(9Z-octadecenoyl)-sn-glycerol + H2O = 2-(9Z-octadecenoyl)-glycerol + octadecanoate + H(+)</text>
        <dbReference type="Rhea" id="RHEA:77103"/>
        <dbReference type="ChEBI" id="CHEBI:15377"/>
        <dbReference type="ChEBI" id="CHEBI:15378"/>
        <dbReference type="ChEBI" id="CHEBI:25629"/>
        <dbReference type="ChEBI" id="CHEBI:73990"/>
        <dbReference type="ChEBI" id="CHEBI:75468"/>
    </reaction>
</comment>
<evidence type="ECO:0000256" key="3">
    <source>
        <dbReference type="ARBA" id="ARBA00026104"/>
    </source>
</evidence>
<dbReference type="Proteomes" id="UP000001811">
    <property type="component" value="Unplaced"/>
</dbReference>
<feature type="compositionally biased region" description="Basic and acidic residues" evidence="14">
    <location>
        <begin position="30"/>
        <end position="46"/>
    </location>
</feature>
<dbReference type="eggNOG" id="KOG2382">
    <property type="taxonomic scope" value="Eukaryota"/>
</dbReference>
<dbReference type="ESTHER" id="rabit-g1t134">
    <property type="family name" value="ABHD11-Acetyl_transferase"/>
</dbReference>
<reference evidence="16 17" key="1">
    <citation type="journal article" date="2011" name="Nature">
        <title>A high-resolution map of human evolutionary constraint using 29 mammals.</title>
        <authorList>
            <person name="Lindblad-Toh K."/>
            <person name="Garber M."/>
            <person name="Zuk O."/>
            <person name="Lin M.F."/>
            <person name="Parker B.J."/>
            <person name="Washietl S."/>
            <person name="Kheradpour P."/>
            <person name="Ernst J."/>
            <person name="Jordan G."/>
            <person name="Mauceli E."/>
            <person name="Ward L.D."/>
            <person name="Lowe C.B."/>
            <person name="Holloway A.K."/>
            <person name="Clamp M."/>
            <person name="Gnerre S."/>
            <person name="Alfoldi J."/>
            <person name="Beal K."/>
            <person name="Chang J."/>
            <person name="Clawson H."/>
            <person name="Cuff J."/>
            <person name="Di Palma F."/>
            <person name="Fitzgerald S."/>
            <person name="Flicek P."/>
            <person name="Guttman M."/>
            <person name="Hubisz M.J."/>
            <person name="Jaffe D.B."/>
            <person name="Jungreis I."/>
            <person name="Kent W.J."/>
            <person name="Kostka D."/>
            <person name="Lara M."/>
            <person name="Martins A.L."/>
            <person name="Massingham T."/>
            <person name="Moltke I."/>
            <person name="Raney B.J."/>
            <person name="Rasmussen M.D."/>
            <person name="Robinson J."/>
            <person name="Stark A."/>
            <person name="Vilella A.J."/>
            <person name="Wen J."/>
            <person name="Xie X."/>
            <person name="Zody M.C."/>
            <person name="Baldwin J."/>
            <person name="Bloom T."/>
            <person name="Chin C.W."/>
            <person name="Heiman D."/>
            <person name="Nicol R."/>
            <person name="Nusbaum C."/>
            <person name="Young S."/>
            <person name="Wilkinson J."/>
            <person name="Worley K.C."/>
            <person name="Kovar C.L."/>
            <person name="Muzny D.M."/>
            <person name="Gibbs R.A."/>
            <person name="Cree A."/>
            <person name="Dihn H.H."/>
            <person name="Fowler G."/>
            <person name="Jhangiani S."/>
            <person name="Joshi V."/>
            <person name="Lee S."/>
            <person name="Lewis L.R."/>
            <person name="Nazareth L.V."/>
            <person name="Okwuonu G."/>
            <person name="Santibanez J."/>
            <person name="Warren W.C."/>
            <person name="Mardis E.R."/>
            <person name="Weinstock G.M."/>
            <person name="Wilson R.K."/>
            <person name="Delehaunty K."/>
            <person name="Dooling D."/>
            <person name="Fronik C."/>
            <person name="Fulton L."/>
            <person name="Fulton B."/>
            <person name="Graves T."/>
            <person name="Minx P."/>
            <person name="Sodergren E."/>
            <person name="Birney E."/>
            <person name="Margulies E.H."/>
            <person name="Herrero J."/>
            <person name="Green E.D."/>
            <person name="Haussler D."/>
            <person name="Siepel A."/>
            <person name="Goldman N."/>
            <person name="Pollard K.S."/>
            <person name="Pedersen J.S."/>
            <person name="Lander E.S."/>
            <person name="Kellis M."/>
        </authorList>
    </citation>
    <scope>NUCLEOTIDE SEQUENCE [LARGE SCALE GENOMIC DNA]</scope>
    <source>
        <strain evidence="17">Thorbecke</strain>
    </source>
</reference>
<comment type="function">
    <text evidence="12">Catalyzes the hydrolysis of diacylglycerol in vitro and may function as a key regulator in lipid metabolism, namely by regulating the intracellular levels of diacylglycerol. 1,2-diacyl-sn-glycerols are the preferred substrate over 1,3-diacyl-sn-glycerols. The enzyme hydrolyzes stearate in preference to palmitate from the sn-1 position of 1,2-diacyl-sn-glycerols. Maintains the functional lipoylation of the 2-oxoglutarate dehydrogenase complex (OGDHc) through its interaction with the OGDHc by preventing the formation of lipoyl adducts. In addition, is also required for the expansion and differentiation of embryonic stem cells (ESCs).</text>
</comment>
<evidence type="ECO:0000259" key="15">
    <source>
        <dbReference type="Pfam" id="PF00561"/>
    </source>
</evidence>
<dbReference type="InterPro" id="IPR000073">
    <property type="entry name" value="AB_hydrolase_1"/>
</dbReference>
<evidence type="ECO:0000256" key="7">
    <source>
        <dbReference type="ARBA" id="ARBA00044064"/>
    </source>
</evidence>
<evidence type="ECO:0000256" key="6">
    <source>
        <dbReference type="ARBA" id="ARBA00043742"/>
    </source>
</evidence>
<dbReference type="GO" id="GO:0045252">
    <property type="term" value="C:oxoglutarate dehydrogenase complex"/>
    <property type="evidence" value="ECO:0007669"/>
    <property type="project" value="Ensembl"/>
</dbReference>
<reference evidence="16" key="3">
    <citation type="submission" date="2025-09" db="UniProtKB">
        <authorList>
            <consortium name="Ensembl"/>
        </authorList>
    </citation>
    <scope>IDENTIFICATION</scope>
    <source>
        <strain evidence="16">Thorbecke</strain>
    </source>
</reference>
<evidence type="ECO:0000256" key="14">
    <source>
        <dbReference type="SAM" id="MobiDB-lite"/>
    </source>
</evidence>
<name>G1T134_RABIT</name>
<reference evidence="16" key="2">
    <citation type="submission" date="2025-08" db="UniProtKB">
        <authorList>
            <consortium name="Ensembl"/>
        </authorList>
    </citation>
    <scope>IDENTIFICATION</scope>
    <source>
        <strain evidence="16">Thorbecke</strain>
    </source>
</reference>
<dbReference type="Bgee" id="ENSOCUG00000011326">
    <property type="expression patterns" value="Expressed in heart and 18 other cell types or tissues"/>
</dbReference>
<evidence type="ECO:0000313" key="16">
    <source>
        <dbReference type="Ensembl" id="ENSOCUP00000009747.4"/>
    </source>
</evidence>
<evidence type="ECO:0000256" key="2">
    <source>
        <dbReference type="ARBA" id="ARBA00022801"/>
    </source>
</evidence>
<dbReference type="EC" id="3.1.1.116" evidence="3"/>
<gene>
    <name evidence="16" type="primary">ABHD11</name>
</gene>
<dbReference type="InParanoid" id="G1T134"/>
<comment type="catalytic activity">
    <reaction evidence="8">
        <text>1-octadecanoyl-2-(4Z,7Z,10Z,13Z,16Z,19Z-docosahexaenoyl)-sn-glycerol + H2O = 2-(4Z,7Z,10Z,13Z,16Z,19Z-docosahexaenoyl)-glycerol + octadecanoate + H(+)</text>
        <dbReference type="Rhea" id="RHEA:77107"/>
        <dbReference type="ChEBI" id="CHEBI:15377"/>
        <dbReference type="ChEBI" id="CHEBI:15378"/>
        <dbReference type="ChEBI" id="CHEBI:25629"/>
        <dbReference type="ChEBI" id="CHEBI:77129"/>
        <dbReference type="ChEBI" id="CHEBI:186738"/>
    </reaction>
</comment>
<proteinExistence type="inferred from homology"/>
<evidence type="ECO:0000256" key="13">
    <source>
        <dbReference type="ARBA" id="ARBA00063553"/>
    </source>
</evidence>
<dbReference type="GO" id="GO:0005759">
    <property type="term" value="C:mitochondrial matrix"/>
    <property type="evidence" value="ECO:0007669"/>
    <property type="project" value="Ensembl"/>
</dbReference>
<dbReference type="Ensembl" id="ENSOCUT00000011323.4">
    <property type="protein sequence ID" value="ENSOCUP00000009747.4"/>
    <property type="gene ID" value="ENSOCUG00000011326.4"/>
</dbReference>
<comment type="catalytic activity">
    <reaction evidence="5">
        <text>a 1,2-diacyl-sn-glycerol + H2O = a 2-acylglycerol + a fatty acid + H(+)</text>
        <dbReference type="Rhea" id="RHEA:33275"/>
        <dbReference type="ChEBI" id="CHEBI:15377"/>
        <dbReference type="ChEBI" id="CHEBI:15378"/>
        <dbReference type="ChEBI" id="CHEBI:17389"/>
        <dbReference type="ChEBI" id="CHEBI:17815"/>
        <dbReference type="ChEBI" id="CHEBI:28868"/>
        <dbReference type="EC" id="3.1.1.116"/>
    </reaction>
</comment>
<evidence type="ECO:0000313" key="17">
    <source>
        <dbReference type="Proteomes" id="UP000001811"/>
    </source>
</evidence>
<dbReference type="STRING" id="9986.ENSOCUP00000009747"/>
<dbReference type="PANTHER" id="PTHR46118">
    <property type="entry name" value="PROTEIN ABHD11"/>
    <property type="match status" value="1"/>
</dbReference>
<comment type="subunit">
    <text evidence="13">Interacts with OGDH and DLST; this interaction maintains the functional lipoylation of the 2-oxoglutarate dehydrogenase complex.</text>
</comment>
<dbReference type="Gene3D" id="3.40.50.1820">
    <property type="entry name" value="alpha/beta hydrolase"/>
    <property type="match status" value="1"/>
</dbReference>
<comment type="catalytic activity">
    <reaction evidence="9">
        <text>1,2-didecanoylglycerol + H2O = decanoylglycerol + decanoate + H(+)</text>
        <dbReference type="Rhea" id="RHEA:48596"/>
        <dbReference type="ChEBI" id="CHEBI:11152"/>
        <dbReference type="ChEBI" id="CHEBI:15377"/>
        <dbReference type="ChEBI" id="CHEBI:15378"/>
        <dbReference type="ChEBI" id="CHEBI:27689"/>
        <dbReference type="ChEBI" id="CHEBI:90605"/>
    </reaction>
</comment>